<organism evidence="1 2">
    <name type="scientific">Echinicola jeungdonensis</name>
    <dbReference type="NCBI Taxonomy" id="709343"/>
    <lineage>
        <taxon>Bacteria</taxon>
        <taxon>Pseudomonadati</taxon>
        <taxon>Bacteroidota</taxon>
        <taxon>Cytophagia</taxon>
        <taxon>Cytophagales</taxon>
        <taxon>Cyclobacteriaceae</taxon>
        <taxon>Echinicola</taxon>
    </lineage>
</organism>
<comment type="caution">
    <text evidence="1">The sequence shown here is derived from an EMBL/GenBank/DDBJ whole genome shotgun (WGS) entry which is preliminary data.</text>
</comment>
<dbReference type="InterPro" id="IPR021516">
    <property type="entry name" value="DUF3179"/>
</dbReference>
<dbReference type="RefSeq" id="WP_290247427.1">
    <property type="nucleotide sequence ID" value="NZ_JAUFQT010000001.1"/>
</dbReference>
<proteinExistence type="predicted"/>
<dbReference type="Pfam" id="PF11376">
    <property type="entry name" value="DUF3179"/>
    <property type="match status" value="1"/>
</dbReference>
<dbReference type="Proteomes" id="UP001589654">
    <property type="component" value="Unassembled WGS sequence"/>
</dbReference>
<reference evidence="1 2" key="1">
    <citation type="submission" date="2024-09" db="EMBL/GenBank/DDBJ databases">
        <authorList>
            <person name="Sun Q."/>
            <person name="Mori K."/>
        </authorList>
    </citation>
    <scope>NUCLEOTIDE SEQUENCE [LARGE SCALE GENOMIC DNA]</scope>
    <source>
        <strain evidence="1 2">CECT 7682</strain>
    </source>
</reference>
<gene>
    <name evidence="1" type="ORF">ACFFUR_03620</name>
</gene>
<protein>
    <submittedName>
        <fullName evidence="1">DUF3179 domain-containing protein</fullName>
    </submittedName>
</protein>
<sequence>MKNLKKIISSVWLVLMCSSGCTEGDSPNSIGGIGGTKQDTTWLIPIKEVFDGGPGKDGIPALTNPNFISASEAIYLSDEDLVLGYVDLNEAKAYPHRILDWHEIINDDINEISMAVIYCPLTGTGIAWDRNIGKGKTTFGVSGLLYNTNIIPYDRATDTNWSQILLKAVNGDLAGQNPKTINLVETSWKNWREMFPQTKVVSTITGHNRNYGFYPYGSYRTNETILFPVSKRDNRLHPKERVLGIIHENSVKAYRIEMFGEVNSLILDQFGTNDLVIVGNKTKNFIVAFNRKLPDGTLLDFEVVENKGATILKDQEGNQWDIMGRAVSGPREGERLKAMPQMIGYWFAWAPFYKVELFQ</sequence>
<accession>A0ABV5J2C4</accession>
<evidence type="ECO:0000313" key="1">
    <source>
        <dbReference type="EMBL" id="MFB9210881.1"/>
    </source>
</evidence>
<evidence type="ECO:0000313" key="2">
    <source>
        <dbReference type="Proteomes" id="UP001589654"/>
    </source>
</evidence>
<keyword evidence="2" id="KW-1185">Reference proteome</keyword>
<dbReference type="EMBL" id="JBHMEW010000011">
    <property type="protein sequence ID" value="MFB9210881.1"/>
    <property type="molecule type" value="Genomic_DNA"/>
</dbReference>
<name>A0ABV5J2C4_9BACT</name>